<dbReference type="Proteomes" id="UP000886890">
    <property type="component" value="Unassembled WGS sequence"/>
</dbReference>
<dbReference type="AlphaFoldDB" id="A0A9D1XB50"/>
<evidence type="ECO:0000313" key="3">
    <source>
        <dbReference type="Proteomes" id="UP000886890"/>
    </source>
</evidence>
<protein>
    <submittedName>
        <fullName evidence="2">Glycerophosphodiester phosphodiesterase</fullName>
    </submittedName>
</protein>
<dbReference type="PROSITE" id="PS51704">
    <property type="entry name" value="GP_PDE"/>
    <property type="match status" value="1"/>
</dbReference>
<proteinExistence type="predicted"/>
<dbReference type="PANTHER" id="PTHR46211">
    <property type="entry name" value="GLYCEROPHOSPHORYL DIESTER PHOSPHODIESTERASE"/>
    <property type="match status" value="1"/>
</dbReference>
<dbReference type="InterPro" id="IPR017946">
    <property type="entry name" value="PLC-like_Pdiesterase_TIM-brl"/>
</dbReference>
<evidence type="ECO:0000313" key="2">
    <source>
        <dbReference type="EMBL" id="HIX76254.1"/>
    </source>
</evidence>
<dbReference type="GO" id="GO:0008081">
    <property type="term" value="F:phosphoric diester hydrolase activity"/>
    <property type="evidence" value="ECO:0007669"/>
    <property type="project" value="InterPro"/>
</dbReference>
<sequence length="281" mass="33028">MKMLILIGICLIVFCVLSYIYSIAPRTGRRRECEEFTRWMYAHRGLWSEEKGIPENSLPAFARAVKSGYAIELDVQLTKDNRLVVFHDDTLNRMCGREGRICSYTLAELKQLHLKDTEFEIPEFREVLQIVAGKVPLLIEIKLPTHNTKTCMILNRELKTYRGRYCIESFNSLALRWYKRHRPGIVRGQLSDRFKKSDGVNVVLRFLAARLMLNWVGRPDFIAYNYRHANKLGLRLQKKLFRAPLFAWTIQNQPDYKQCSHKFDTVIFDGFLPEKKYKKVS</sequence>
<reference evidence="2" key="1">
    <citation type="journal article" date="2021" name="PeerJ">
        <title>Extensive microbial diversity within the chicken gut microbiome revealed by metagenomics and culture.</title>
        <authorList>
            <person name="Gilroy R."/>
            <person name="Ravi A."/>
            <person name="Getino M."/>
            <person name="Pursley I."/>
            <person name="Horton D.L."/>
            <person name="Alikhan N.F."/>
            <person name="Baker D."/>
            <person name="Gharbi K."/>
            <person name="Hall N."/>
            <person name="Watson M."/>
            <person name="Adriaenssens E.M."/>
            <person name="Foster-Nyarko E."/>
            <person name="Jarju S."/>
            <person name="Secka A."/>
            <person name="Antonio M."/>
            <person name="Oren A."/>
            <person name="Chaudhuri R.R."/>
            <person name="La Ragione R."/>
            <person name="Hildebrand F."/>
            <person name="Pallen M.J."/>
        </authorList>
    </citation>
    <scope>NUCLEOTIDE SEQUENCE</scope>
    <source>
        <strain evidence="2">CHK183-1962</strain>
    </source>
</reference>
<comment type="caution">
    <text evidence="2">The sequence shown here is derived from an EMBL/GenBank/DDBJ whole genome shotgun (WGS) entry which is preliminary data.</text>
</comment>
<reference evidence="2" key="2">
    <citation type="submission" date="2021-04" db="EMBL/GenBank/DDBJ databases">
        <authorList>
            <person name="Gilroy R."/>
        </authorList>
    </citation>
    <scope>NUCLEOTIDE SEQUENCE</scope>
    <source>
        <strain evidence="2">CHK183-1962</strain>
    </source>
</reference>
<evidence type="ECO:0000259" key="1">
    <source>
        <dbReference type="PROSITE" id="PS51704"/>
    </source>
</evidence>
<dbReference type="Pfam" id="PF03009">
    <property type="entry name" value="GDPD"/>
    <property type="match status" value="1"/>
</dbReference>
<gene>
    <name evidence="2" type="ORF">H9734_01455</name>
</gene>
<feature type="domain" description="GP-PDE" evidence="1">
    <location>
        <begin position="38"/>
        <end position="278"/>
    </location>
</feature>
<organism evidence="2 3">
    <name type="scientific">Candidatus Fusicatenibacter merdavium</name>
    <dbReference type="NCBI Taxonomy" id="2838600"/>
    <lineage>
        <taxon>Bacteria</taxon>
        <taxon>Bacillati</taxon>
        <taxon>Bacillota</taxon>
        <taxon>Clostridia</taxon>
        <taxon>Lachnospirales</taxon>
        <taxon>Lachnospiraceae</taxon>
        <taxon>Fusicatenibacter</taxon>
    </lineage>
</organism>
<dbReference type="Gene3D" id="3.20.20.190">
    <property type="entry name" value="Phosphatidylinositol (PI) phosphodiesterase"/>
    <property type="match status" value="1"/>
</dbReference>
<dbReference type="EMBL" id="DXEK01000019">
    <property type="protein sequence ID" value="HIX76254.1"/>
    <property type="molecule type" value="Genomic_DNA"/>
</dbReference>
<dbReference type="InterPro" id="IPR030395">
    <property type="entry name" value="GP_PDE_dom"/>
</dbReference>
<accession>A0A9D1XB50</accession>
<dbReference type="GO" id="GO:0006629">
    <property type="term" value="P:lipid metabolic process"/>
    <property type="evidence" value="ECO:0007669"/>
    <property type="project" value="InterPro"/>
</dbReference>
<dbReference type="PANTHER" id="PTHR46211:SF1">
    <property type="entry name" value="GLYCEROPHOSPHODIESTER PHOSPHODIESTERASE, CYTOPLASMIC"/>
    <property type="match status" value="1"/>
</dbReference>
<dbReference type="SUPFAM" id="SSF51695">
    <property type="entry name" value="PLC-like phosphodiesterases"/>
    <property type="match status" value="1"/>
</dbReference>
<name>A0A9D1XB50_9FIRM</name>